<evidence type="ECO:0000313" key="1">
    <source>
        <dbReference type="EMBL" id="SEA53246.1"/>
    </source>
</evidence>
<protein>
    <submittedName>
        <fullName evidence="1">Uncharacterized protein</fullName>
    </submittedName>
</protein>
<name>A0A1H4BYQ6_9BACI</name>
<dbReference type="EMBL" id="FNQR01000005">
    <property type="protein sequence ID" value="SEA53246.1"/>
    <property type="molecule type" value="Genomic_DNA"/>
</dbReference>
<dbReference type="STRING" id="571932.SAMN05421743_105198"/>
<reference evidence="1 2" key="1">
    <citation type="submission" date="2016-10" db="EMBL/GenBank/DDBJ databases">
        <authorList>
            <person name="de Groot N.N."/>
        </authorList>
    </citation>
    <scope>NUCLEOTIDE SEQUENCE [LARGE SCALE GENOMIC DNA]</scope>
    <source>
        <strain evidence="1 2">CCM7597</strain>
    </source>
</reference>
<dbReference type="RefSeq" id="WP_176791410.1">
    <property type="nucleotide sequence ID" value="NZ_FNQR01000005.1"/>
</dbReference>
<gene>
    <name evidence="1" type="ORF">SAMN05421743_105198</name>
</gene>
<evidence type="ECO:0000313" key="2">
    <source>
        <dbReference type="Proteomes" id="UP000198584"/>
    </source>
</evidence>
<sequence>MCELCQGKGKIYFVNQSSVGFMPCPYASCREKALKKSDQAIQDIKRVLRERKGLPA</sequence>
<accession>A0A1H4BYQ6</accession>
<dbReference type="AlphaFoldDB" id="A0A1H4BYQ6"/>
<organism evidence="1 2">
    <name type="scientific">Thalassobacillus cyri</name>
    <dbReference type="NCBI Taxonomy" id="571932"/>
    <lineage>
        <taxon>Bacteria</taxon>
        <taxon>Bacillati</taxon>
        <taxon>Bacillota</taxon>
        <taxon>Bacilli</taxon>
        <taxon>Bacillales</taxon>
        <taxon>Bacillaceae</taxon>
        <taxon>Thalassobacillus</taxon>
    </lineage>
</organism>
<proteinExistence type="predicted"/>
<keyword evidence="2" id="KW-1185">Reference proteome</keyword>
<dbReference type="Proteomes" id="UP000198584">
    <property type="component" value="Unassembled WGS sequence"/>
</dbReference>